<evidence type="ECO:0000256" key="1">
    <source>
        <dbReference type="SAM" id="Phobius"/>
    </source>
</evidence>
<reference evidence="2" key="2">
    <citation type="journal article" date="2023" name="Science">
        <title>Genomic signatures of disease resistance in endangered staghorn corals.</title>
        <authorList>
            <person name="Vollmer S.V."/>
            <person name="Selwyn J.D."/>
            <person name="Despard B.A."/>
            <person name="Roesel C.L."/>
        </authorList>
    </citation>
    <scope>NUCLEOTIDE SEQUENCE</scope>
    <source>
        <strain evidence="2">K2</strain>
    </source>
</reference>
<comment type="caution">
    <text evidence="2">The sequence shown here is derived from an EMBL/GenBank/DDBJ whole genome shotgun (WGS) entry which is preliminary data.</text>
</comment>
<keyword evidence="1" id="KW-0472">Membrane</keyword>
<keyword evidence="1" id="KW-1133">Transmembrane helix</keyword>
<evidence type="ECO:0000313" key="3">
    <source>
        <dbReference type="Proteomes" id="UP001249851"/>
    </source>
</evidence>
<feature type="transmembrane region" description="Helical" evidence="1">
    <location>
        <begin position="118"/>
        <end position="138"/>
    </location>
</feature>
<protein>
    <submittedName>
        <fullName evidence="2">Uncharacterized protein</fullName>
    </submittedName>
</protein>
<dbReference type="Proteomes" id="UP001249851">
    <property type="component" value="Unassembled WGS sequence"/>
</dbReference>
<gene>
    <name evidence="2" type="ORF">P5673_029066</name>
</gene>
<feature type="transmembrane region" description="Helical" evidence="1">
    <location>
        <begin position="15"/>
        <end position="35"/>
    </location>
</feature>
<organism evidence="2 3">
    <name type="scientific">Acropora cervicornis</name>
    <name type="common">Staghorn coral</name>
    <dbReference type="NCBI Taxonomy" id="6130"/>
    <lineage>
        <taxon>Eukaryota</taxon>
        <taxon>Metazoa</taxon>
        <taxon>Cnidaria</taxon>
        <taxon>Anthozoa</taxon>
        <taxon>Hexacorallia</taxon>
        <taxon>Scleractinia</taxon>
        <taxon>Astrocoeniina</taxon>
        <taxon>Acroporidae</taxon>
        <taxon>Acropora</taxon>
    </lineage>
</organism>
<name>A0AAD9PWI0_ACRCE</name>
<dbReference type="EMBL" id="JARQWQ010000112">
    <property type="protein sequence ID" value="KAK2550364.1"/>
    <property type="molecule type" value="Genomic_DNA"/>
</dbReference>
<keyword evidence="3" id="KW-1185">Reference proteome</keyword>
<keyword evidence="1" id="KW-0812">Transmembrane</keyword>
<sequence>MDSSENTRLMFASPVRSMLDLNAAVIIVITVDVVWRSKNQVEKKKSRSLRDLKLGKMKIVIGFYQVRFGVPEGLAFIKWPQSLALIGKYFKMLRLNTVQIAPIHCLFSNLKVGAFGRLYTILRINAGTIILGFTFYGARKV</sequence>
<dbReference type="AlphaFoldDB" id="A0AAD9PWI0"/>
<reference evidence="2" key="1">
    <citation type="journal article" date="2023" name="G3 (Bethesda)">
        <title>Whole genome assembly and annotation of the endangered Caribbean coral Acropora cervicornis.</title>
        <authorList>
            <person name="Selwyn J.D."/>
            <person name="Vollmer S.V."/>
        </authorList>
    </citation>
    <scope>NUCLEOTIDE SEQUENCE</scope>
    <source>
        <strain evidence="2">K2</strain>
    </source>
</reference>
<proteinExistence type="predicted"/>
<evidence type="ECO:0000313" key="2">
    <source>
        <dbReference type="EMBL" id="KAK2550364.1"/>
    </source>
</evidence>
<accession>A0AAD9PWI0</accession>